<accession>A0AAV4CTC2</accession>
<comment type="caution">
    <text evidence="2">The sequence shown here is derived from an EMBL/GenBank/DDBJ whole genome shotgun (WGS) entry which is preliminary data.</text>
</comment>
<feature type="signal peptide" evidence="1">
    <location>
        <begin position="1"/>
        <end position="20"/>
    </location>
</feature>
<sequence length="118" mass="13543">MDLSVCVCACLCVSVRVCVCLCVCACLRVSDGRIKCLNHVKLIFLLAHGYKKAQRLKFKNKEDQKFRLPEGHCVLHNLPNPKRAYLIYYAVVYVCEYGTRHQWSAIRFGSHLISCYTV</sequence>
<dbReference type="Proteomes" id="UP000735302">
    <property type="component" value="Unassembled WGS sequence"/>
</dbReference>
<proteinExistence type="predicted"/>
<evidence type="ECO:0008006" key="4">
    <source>
        <dbReference type="Google" id="ProtNLM"/>
    </source>
</evidence>
<dbReference type="EMBL" id="BLXT01006957">
    <property type="protein sequence ID" value="GFO35093.1"/>
    <property type="molecule type" value="Genomic_DNA"/>
</dbReference>
<keyword evidence="3" id="KW-1185">Reference proteome</keyword>
<evidence type="ECO:0000313" key="3">
    <source>
        <dbReference type="Proteomes" id="UP000735302"/>
    </source>
</evidence>
<feature type="chain" id="PRO_5043842432" description="Secreted protein" evidence="1">
    <location>
        <begin position="21"/>
        <end position="118"/>
    </location>
</feature>
<evidence type="ECO:0000313" key="2">
    <source>
        <dbReference type="EMBL" id="GFO35093.1"/>
    </source>
</evidence>
<keyword evidence="1" id="KW-0732">Signal</keyword>
<name>A0AAV4CTC2_9GAST</name>
<reference evidence="2 3" key="1">
    <citation type="journal article" date="2021" name="Elife">
        <title>Chloroplast acquisition without the gene transfer in kleptoplastic sea slugs, Plakobranchus ocellatus.</title>
        <authorList>
            <person name="Maeda T."/>
            <person name="Takahashi S."/>
            <person name="Yoshida T."/>
            <person name="Shimamura S."/>
            <person name="Takaki Y."/>
            <person name="Nagai Y."/>
            <person name="Toyoda A."/>
            <person name="Suzuki Y."/>
            <person name="Arimoto A."/>
            <person name="Ishii H."/>
            <person name="Satoh N."/>
            <person name="Nishiyama T."/>
            <person name="Hasebe M."/>
            <person name="Maruyama T."/>
            <person name="Minagawa J."/>
            <person name="Obokata J."/>
            <person name="Shigenobu S."/>
        </authorList>
    </citation>
    <scope>NUCLEOTIDE SEQUENCE [LARGE SCALE GENOMIC DNA]</scope>
</reference>
<evidence type="ECO:0000256" key="1">
    <source>
        <dbReference type="SAM" id="SignalP"/>
    </source>
</evidence>
<organism evidence="2 3">
    <name type="scientific">Plakobranchus ocellatus</name>
    <dbReference type="NCBI Taxonomy" id="259542"/>
    <lineage>
        <taxon>Eukaryota</taxon>
        <taxon>Metazoa</taxon>
        <taxon>Spiralia</taxon>
        <taxon>Lophotrochozoa</taxon>
        <taxon>Mollusca</taxon>
        <taxon>Gastropoda</taxon>
        <taxon>Heterobranchia</taxon>
        <taxon>Euthyneura</taxon>
        <taxon>Panpulmonata</taxon>
        <taxon>Sacoglossa</taxon>
        <taxon>Placobranchoidea</taxon>
        <taxon>Plakobranchidae</taxon>
        <taxon>Plakobranchus</taxon>
    </lineage>
</organism>
<dbReference type="AlphaFoldDB" id="A0AAV4CTC2"/>
<protein>
    <recommendedName>
        <fullName evidence="4">Secreted protein</fullName>
    </recommendedName>
</protein>
<gene>
    <name evidence="2" type="ORF">PoB_006159800</name>
</gene>